<proteinExistence type="inferred from homology"/>
<evidence type="ECO:0000256" key="3">
    <source>
        <dbReference type="ARBA" id="ARBA00022801"/>
    </source>
</evidence>
<accession>A0ABR3V415</accession>
<dbReference type="Proteomes" id="UP001583172">
    <property type="component" value="Unassembled WGS sequence"/>
</dbReference>
<dbReference type="EC" id="3.2.1.143" evidence="2"/>
<dbReference type="Pfam" id="PF05028">
    <property type="entry name" value="PARG_cat_C"/>
    <property type="match status" value="1"/>
</dbReference>
<comment type="similarity">
    <text evidence="1">Belongs to the poly(ADP-ribose) glycohydrolase family.</text>
</comment>
<dbReference type="InterPro" id="IPR046372">
    <property type="entry name" value="PARG_cat_C"/>
</dbReference>
<reference evidence="6 7" key="1">
    <citation type="journal article" date="2024" name="Commun. Biol.">
        <title>Comparative genomic analysis of thermophilic fungi reveals convergent evolutionary adaptations and gene losses.</title>
        <authorList>
            <person name="Steindorff A.S."/>
            <person name="Aguilar-Pontes M.V."/>
            <person name="Robinson A.J."/>
            <person name="Andreopoulos B."/>
            <person name="LaButti K."/>
            <person name="Kuo A."/>
            <person name="Mondo S."/>
            <person name="Riley R."/>
            <person name="Otillar R."/>
            <person name="Haridas S."/>
            <person name="Lipzen A."/>
            <person name="Grimwood J."/>
            <person name="Schmutz J."/>
            <person name="Clum A."/>
            <person name="Reid I.D."/>
            <person name="Moisan M.C."/>
            <person name="Butler G."/>
            <person name="Nguyen T.T.M."/>
            <person name="Dewar K."/>
            <person name="Conant G."/>
            <person name="Drula E."/>
            <person name="Henrissat B."/>
            <person name="Hansel C."/>
            <person name="Singer S."/>
            <person name="Hutchinson M.I."/>
            <person name="de Vries R.P."/>
            <person name="Natvig D.O."/>
            <person name="Powell A.J."/>
            <person name="Tsang A."/>
            <person name="Grigoriev I.V."/>
        </authorList>
    </citation>
    <scope>NUCLEOTIDE SEQUENCE [LARGE SCALE GENOMIC DNA]</scope>
    <source>
        <strain evidence="6 7">CBS 620.91</strain>
    </source>
</reference>
<dbReference type="InterPro" id="IPR048362">
    <property type="entry name" value="PARG_helical"/>
</dbReference>
<evidence type="ECO:0000259" key="4">
    <source>
        <dbReference type="Pfam" id="PF05028"/>
    </source>
</evidence>
<evidence type="ECO:0000256" key="2">
    <source>
        <dbReference type="ARBA" id="ARBA00012255"/>
    </source>
</evidence>
<feature type="domain" description="PARG helical" evidence="5">
    <location>
        <begin position="127"/>
        <end position="247"/>
    </location>
</feature>
<evidence type="ECO:0000313" key="6">
    <source>
        <dbReference type="EMBL" id="KAL1836451.1"/>
    </source>
</evidence>
<feature type="domain" description="PARG catalytic Macro" evidence="4">
    <location>
        <begin position="296"/>
        <end position="457"/>
    </location>
</feature>
<dbReference type="EMBL" id="JAZGSY010000409">
    <property type="protein sequence ID" value="KAL1836451.1"/>
    <property type="molecule type" value="Genomic_DNA"/>
</dbReference>
<dbReference type="PANTHER" id="PTHR12837:SF0">
    <property type="entry name" value="POLY(ADP-RIBOSE) GLYCOHYDROLASE"/>
    <property type="match status" value="1"/>
</dbReference>
<sequence>MTNPIHQRQQTYLLPSHPSYKVLDRFSILPDEQADELLDSSGYIPFWPLLQYLLIQCIQEPNSTAGPHLDPAVIPHVTDFQTLTFLLDTITLTIRGTTHPARIHGSDKDDDYRLLREAIDSRFRTGEHFSREVWPRLVRVALEMPDLFPSHDIPCLGSPFRKRAVNGAEEDTISLSRRQAACLVVHQFLRTLRAPAWKDEEEGLHEFGLWYSGAGQRQESAARAYLAALMAYFEEVVCREEEEEGWVVEYTLRTVDEDQVQGLLEGEAIRLADVEVEIVERFDTSPASLGVPGGAAVVAANKVIGFGQSATQEEVHVGSTPEACPAVLFTPPLEDDQVLIVRGAQGMVNITGARRDIQVEALTVPDGGVSSWRTRTMLFMDALELDMADPAEGLPDLLPGNLDRELRKAYTTFSSGHLREIRTGLWGCGAFCGDPGVKMLVLWLAASLARTKPVVVCDGSEREFAEEFLSVVGTATAVLHDAAALWQLLGQMPRLLVRGETLPWIAAQLEGCC</sequence>
<comment type="caution">
    <text evidence="6">The sequence shown here is derived from an EMBL/GenBank/DDBJ whole genome shotgun (WGS) entry which is preliminary data.</text>
</comment>
<dbReference type="InterPro" id="IPR007724">
    <property type="entry name" value="Poly_GlycHdrlase"/>
</dbReference>
<keyword evidence="7" id="KW-1185">Reference proteome</keyword>
<protein>
    <recommendedName>
        <fullName evidence="2">poly(ADP-ribose) glycohydrolase</fullName>
        <ecNumber evidence="2">3.2.1.143</ecNumber>
    </recommendedName>
</protein>
<evidence type="ECO:0000313" key="7">
    <source>
        <dbReference type="Proteomes" id="UP001583172"/>
    </source>
</evidence>
<keyword evidence="3" id="KW-0378">Hydrolase</keyword>
<dbReference type="Pfam" id="PF20811">
    <property type="entry name" value="PARG_cat_N"/>
    <property type="match status" value="1"/>
</dbReference>
<evidence type="ECO:0000259" key="5">
    <source>
        <dbReference type="Pfam" id="PF20811"/>
    </source>
</evidence>
<dbReference type="PANTHER" id="PTHR12837">
    <property type="entry name" value="POLY ADP-RIBOSE GLYCOHYDROLASE"/>
    <property type="match status" value="1"/>
</dbReference>
<organism evidence="6 7">
    <name type="scientific">Humicola insolens</name>
    <name type="common">Soft-rot fungus</name>
    <dbReference type="NCBI Taxonomy" id="85995"/>
    <lineage>
        <taxon>Eukaryota</taxon>
        <taxon>Fungi</taxon>
        <taxon>Dikarya</taxon>
        <taxon>Ascomycota</taxon>
        <taxon>Pezizomycotina</taxon>
        <taxon>Sordariomycetes</taxon>
        <taxon>Sordariomycetidae</taxon>
        <taxon>Sordariales</taxon>
        <taxon>Chaetomiaceae</taxon>
        <taxon>Mycothermus</taxon>
    </lineage>
</organism>
<gene>
    <name evidence="6" type="ORF">VTJ49DRAFT_5139</name>
</gene>
<name>A0ABR3V415_HUMIN</name>
<evidence type="ECO:0000256" key="1">
    <source>
        <dbReference type="ARBA" id="ARBA00009545"/>
    </source>
</evidence>